<evidence type="ECO:0000256" key="1">
    <source>
        <dbReference type="ARBA" id="ARBA00004964"/>
    </source>
</evidence>
<dbReference type="PANTHER" id="PTHR43651:SF3">
    <property type="entry name" value="1,4-ALPHA-GLUCAN-BRANCHING ENZYME"/>
    <property type="match status" value="1"/>
</dbReference>
<dbReference type="Proteomes" id="UP000217790">
    <property type="component" value="Unassembled WGS sequence"/>
</dbReference>
<evidence type="ECO:0000313" key="2">
    <source>
        <dbReference type="EMBL" id="PBK87177.1"/>
    </source>
</evidence>
<dbReference type="GO" id="GO:0005978">
    <property type="term" value="P:glycogen biosynthetic process"/>
    <property type="evidence" value="ECO:0007669"/>
    <property type="project" value="TreeGrafter"/>
</dbReference>
<gene>
    <name evidence="2" type="ORF">ARMGADRAFT_1085949</name>
</gene>
<dbReference type="STRING" id="47427.A0A2H3DDL2"/>
<name>A0A2H3DDL2_ARMGA</name>
<dbReference type="EMBL" id="KZ293680">
    <property type="protein sequence ID" value="PBK87177.1"/>
    <property type="molecule type" value="Genomic_DNA"/>
</dbReference>
<dbReference type="Gene3D" id="3.20.20.80">
    <property type="entry name" value="Glycosidases"/>
    <property type="match status" value="1"/>
</dbReference>
<dbReference type="OrthoDB" id="196493at2759"/>
<comment type="pathway">
    <text evidence="1">Glycan biosynthesis; glycogen biosynthesis.</text>
</comment>
<dbReference type="AlphaFoldDB" id="A0A2H3DDL2"/>
<proteinExistence type="predicted"/>
<sequence>MSSLCISVNKGGDEFDYRLSTAITDMRIELLKHKMDDKWNTSQTVHILKNRRYEEKSVAYCESHDRGSRRRQMPLVLVGGADKYSCMSDFISMTPAVSRDIALNKMIRYVPQCIYSIISLKMKYFVDLTYPLGSEGYLNFEGNEFGHPERLDFLREGNSNSFHYARRQWDLVDNPLLRYKYLNSAMTHADKKYS</sequence>
<organism evidence="2 3">
    <name type="scientific">Armillaria gallica</name>
    <name type="common">Bulbous honey fungus</name>
    <name type="synonym">Armillaria bulbosa</name>
    <dbReference type="NCBI Taxonomy" id="47427"/>
    <lineage>
        <taxon>Eukaryota</taxon>
        <taxon>Fungi</taxon>
        <taxon>Dikarya</taxon>
        <taxon>Basidiomycota</taxon>
        <taxon>Agaricomycotina</taxon>
        <taxon>Agaricomycetes</taxon>
        <taxon>Agaricomycetidae</taxon>
        <taxon>Agaricales</taxon>
        <taxon>Marasmiineae</taxon>
        <taxon>Physalacriaceae</taxon>
        <taxon>Armillaria</taxon>
    </lineage>
</organism>
<dbReference type="PANTHER" id="PTHR43651">
    <property type="entry name" value="1,4-ALPHA-GLUCAN-BRANCHING ENZYME"/>
    <property type="match status" value="1"/>
</dbReference>
<protein>
    <submittedName>
        <fullName evidence="2">Uncharacterized protein</fullName>
    </submittedName>
</protein>
<dbReference type="GO" id="GO:0003844">
    <property type="term" value="F:1,4-alpha-glucan branching enzyme activity"/>
    <property type="evidence" value="ECO:0007669"/>
    <property type="project" value="TreeGrafter"/>
</dbReference>
<evidence type="ECO:0000313" key="3">
    <source>
        <dbReference type="Proteomes" id="UP000217790"/>
    </source>
</evidence>
<dbReference type="InterPro" id="IPR017853">
    <property type="entry name" value="GH"/>
</dbReference>
<dbReference type="SUPFAM" id="SSF51445">
    <property type="entry name" value="(Trans)glycosidases"/>
    <property type="match status" value="1"/>
</dbReference>
<dbReference type="GO" id="GO:0005737">
    <property type="term" value="C:cytoplasm"/>
    <property type="evidence" value="ECO:0007669"/>
    <property type="project" value="TreeGrafter"/>
</dbReference>
<keyword evidence="3" id="KW-1185">Reference proteome</keyword>
<dbReference type="InParanoid" id="A0A2H3DDL2"/>
<accession>A0A2H3DDL2</accession>
<reference evidence="3" key="1">
    <citation type="journal article" date="2017" name="Nat. Ecol. Evol.">
        <title>Genome expansion and lineage-specific genetic innovations in the forest pathogenic fungi Armillaria.</title>
        <authorList>
            <person name="Sipos G."/>
            <person name="Prasanna A.N."/>
            <person name="Walter M.C."/>
            <person name="O'Connor E."/>
            <person name="Balint B."/>
            <person name="Krizsan K."/>
            <person name="Kiss B."/>
            <person name="Hess J."/>
            <person name="Varga T."/>
            <person name="Slot J."/>
            <person name="Riley R."/>
            <person name="Boka B."/>
            <person name="Rigling D."/>
            <person name="Barry K."/>
            <person name="Lee J."/>
            <person name="Mihaltcheva S."/>
            <person name="LaButti K."/>
            <person name="Lipzen A."/>
            <person name="Waldron R."/>
            <person name="Moloney N.M."/>
            <person name="Sperisen C."/>
            <person name="Kredics L."/>
            <person name="Vagvoelgyi C."/>
            <person name="Patrignani A."/>
            <person name="Fitzpatrick D."/>
            <person name="Nagy I."/>
            <person name="Doyle S."/>
            <person name="Anderson J.B."/>
            <person name="Grigoriev I.V."/>
            <person name="Gueldener U."/>
            <person name="Muensterkoetter M."/>
            <person name="Nagy L.G."/>
        </authorList>
    </citation>
    <scope>NUCLEOTIDE SEQUENCE [LARGE SCALE GENOMIC DNA]</scope>
    <source>
        <strain evidence="3">Ar21-2</strain>
    </source>
</reference>